<keyword evidence="7 10" id="KW-0564">Palmitate</keyword>
<dbReference type="PROSITE" id="PS51257">
    <property type="entry name" value="PROKAR_LIPOPROTEIN"/>
    <property type="match status" value="1"/>
</dbReference>
<gene>
    <name evidence="11" type="ORF">BA171_04205</name>
</gene>
<dbReference type="EMBL" id="CP016303">
    <property type="protein sequence ID" value="ASX26295.1"/>
    <property type="molecule type" value="Genomic_DNA"/>
</dbReference>
<dbReference type="InterPro" id="IPR045851">
    <property type="entry name" value="AMP-bd_C_sf"/>
</dbReference>
<dbReference type="InterPro" id="IPR003282">
    <property type="entry name" value="T3SS_SctJ"/>
</dbReference>
<keyword evidence="5" id="KW-0653">Protein transport</keyword>
<keyword evidence="3" id="KW-0813">Transport</keyword>
<dbReference type="InterPro" id="IPR043427">
    <property type="entry name" value="YscJ/FliF"/>
</dbReference>
<proteinExistence type="inferred from homology"/>
<dbReference type="GO" id="GO:0009306">
    <property type="term" value="P:protein secretion"/>
    <property type="evidence" value="ECO:0007669"/>
    <property type="project" value="InterPro"/>
</dbReference>
<dbReference type="PANTHER" id="PTHR30046:SF3">
    <property type="entry name" value="SECRETION SYSTEM APPARATUS LIPOPROTEIN SSAJ"/>
    <property type="match status" value="1"/>
</dbReference>
<reference evidence="12" key="1">
    <citation type="submission" date="2016-06" db="EMBL/GenBank/DDBJ databases">
        <authorList>
            <person name="Chen W."/>
            <person name="Hasegawa D.K."/>
        </authorList>
    </citation>
    <scope>NUCLEOTIDE SEQUENCE [LARGE SCALE GENOMIC DNA]</scope>
    <source>
        <strain evidence="12">MEAM1</strain>
    </source>
</reference>
<comment type="similarity">
    <text evidence="2 10">Belongs to the YscJ lipoprotein family.</text>
</comment>
<evidence type="ECO:0000256" key="6">
    <source>
        <dbReference type="ARBA" id="ARBA00023136"/>
    </source>
</evidence>
<dbReference type="PRINTS" id="PR01338">
    <property type="entry name" value="TYPE3OMKPROT"/>
</dbReference>
<evidence type="ECO:0000256" key="9">
    <source>
        <dbReference type="ARBA" id="ARBA00023288"/>
    </source>
</evidence>
<dbReference type="InterPro" id="IPR006182">
    <property type="entry name" value="FliF_N_dom"/>
</dbReference>
<dbReference type="GO" id="GO:0009279">
    <property type="term" value="C:cell outer membrane"/>
    <property type="evidence" value="ECO:0007669"/>
    <property type="project" value="UniProtKB-SubCell"/>
</dbReference>
<evidence type="ECO:0000256" key="5">
    <source>
        <dbReference type="ARBA" id="ARBA00022927"/>
    </source>
</evidence>
<reference evidence="11 12" key="2">
    <citation type="submission" date="2017-09" db="EMBL/GenBank/DDBJ databases">
        <title>The genome of whitefly Bemisia tabaci, a global crop pest, provides novel insights into virus transmission, host adaptation and insecticide resistance.</title>
        <authorList>
            <person name="Kaur N."/>
            <person name="Kliot A."/>
            <person name="Pinheiro P.V."/>
            <person name="Luan J."/>
            <person name="Zheng Y."/>
            <person name="Liu W."/>
            <person name="Sun H."/>
            <person name="Yang X."/>
            <person name="Xu Y."/>
            <person name="Luo Y."/>
            <person name="Kruse A."/>
            <person name="Fisher T.W."/>
            <person name="Nelson D.R."/>
            <person name="Elimelech M."/>
            <person name="MacCoss M."/>
            <person name="Johnson R."/>
            <person name="Cohen E."/>
            <person name="Hunter W.B."/>
            <person name="Brown J.K."/>
            <person name="Jander G."/>
            <person name="Cilia M."/>
            <person name="Douglas A.E."/>
            <person name="Ghanim M."/>
            <person name="Simmons A.M."/>
            <person name="Wintermantel W.M."/>
            <person name="Ling K.-S."/>
            <person name="Fei Z."/>
        </authorList>
    </citation>
    <scope>NUCLEOTIDE SEQUENCE [LARGE SCALE GENOMIC DNA]</scope>
    <source>
        <strain evidence="11 12">MEAM1</strain>
    </source>
</reference>
<evidence type="ECO:0000256" key="10">
    <source>
        <dbReference type="RuleBase" id="RU364102"/>
    </source>
</evidence>
<evidence type="ECO:0000256" key="7">
    <source>
        <dbReference type="ARBA" id="ARBA00023139"/>
    </source>
</evidence>
<evidence type="ECO:0000313" key="12">
    <source>
        <dbReference type="Proteomes" id="UP000216438"/>
    </source>
</evidence>
<accession>A0A249DYE5</accession>
<protein>
    <recommendedName>
        <fullName evidence="10">Lipoprotein</fullName>
    </recommendedName>
</protein>
<evidence type="ECO:0000256" key="4">
    <source>
        <dbReference type="ARBA" id="ARBA00022729"/>
    </source>
</evidence>
<keyword evidence="8 10" id="KW-0998">Cell outer membrane</keyword>
<dbReference type="Proteomes" id="UP000216438">
    <property type="component" value="Chromosome"/>
</dbReference>
<dbReference type="NCBIfam" id="NF011875">
    <property type="entry name" value="PRK15348.1"/>
    <property type="match status" value="1"/>
</dbReference>
<dbReference type="Gene3D" id="3.30.300.30">
    <property type="match status" value="1"/>
</dbReference>
<dbReference type="RefSeq" id="WP_046493736.1">
    <property type="nucleotide sequence ID" value="NZ_CP016303.1"/>
</dbReference>
<evidence type="ECO:0000256" key="1">
    <source>
        <dbReference type="ARBA" id="ARBA00004459"/>
    </source>
</evidence>
<dbReference type="NCBIfam" id="TIGR02544">
    <property type="entry name" value="III_secr_YscJ"/>
    <property type="match status" value="1"/>
</dbReference>
<evidence type="ECO:0000256" key="2">
    <source>
        <dbReference type="ARBA" id="ARBA00009509"/>
    </source>
</evidence>
<keyword evidence="10" id="KW-1133">Transmembrane helix</keyword>
<keyword evidence="6 10" id="KW-0472">Membrane</keyword>
<dbReference type="Pfam" id="PF01514">
    <property type="entry name" value="YscJ_FliF"/>
    <property type="match status" value="1"/>
</dbReference>
<dbReference type="OrthoDB" id="115186at2"/>
<feature type="transmembrane region" description="Helical" evidence="10">
    <location>
        <begin position="223"/>
        <end position="244"/>
    </location>
</feature>
<organism evidence="11 12">
    <name type="scientific">Candidatus Hamiltonella defensa</name>
    <name type="common">Bemisia tabaci</name>
    <dbReference type="NCBI Taxonomy" id="672795"/>
    <lineage>
        <taxon>Bacteria</taxon>
        <taxon>Pseudomonadati</taxon>
        <taxon>Pseudomonadota</taxon>
        <taxon>Gammaproteobacteria</taxon>
        <taxon>Enterobacterales</taxon>
        <taxon>Enterobacteriaceae</taxon>
        <taxon>aphid secondary symbionts</taxon>
        <taxon>Candidatus Williamhamiltonella</taxon>
    </lineage>
</organism>
<evidence type="ECO:0000256" key="3">
    <source>
        <dbReference type="ARBA" id="ARBA00022448"/>
    </source>
</evidence>
<keyword evidence="9 10" id="KW-0449">Lipoprotein</keyword>
<sequence length="249" mass="28315">MRSVRRIFYIFLIILSLSACNVQLYSGLAQSEANQMLALLMLHHINAEKQQNKDGTVTVNVDRKHFIDAVELLRQNGFPRRNYVTVDKIFPSNQLVTSPGQEQAKMVYIKEQQLESMLSHMEGVIRVDVSIAVAAPSNDKNMNPSSASVFMKYSPEINLEIYQSQIKNLIHDAIPGIDYSKISILMQPANFRFTPKKMTEADNLQKQEQSHFALEWVLEHIKVIQMILAGLAGVVAILSVVGWIRYLRK</sequence>
<comment type="subcellular location">
    <subcellularLocation>
        <location evidence="1">Cell outer membrane</location>
        <topology evidence="1">Lipid-anchor</topology>
    </subcellularLocation>
</comment>
<name>A0A249DYE5_9ENTR</name>
<keyword evidence="4 10" id="KW-0732">Signal</keyword>
<keyword evidence="10" id="KW-0812">Transmembrane</keyword>
<dbReference type="AlphaFoldDB" id="A0A249DYE5"/>
<dbReference type="Gene3D" id="3.30.70.1530">
    <property type="entry name" value="Hypothetical protein rpa1041"/>
    <property type="match status" value="1"/>
</dbReference>
<evidence type="ECO:0000256" key="8">
    <source>
        <dbReference type="ARBA" id="ARBA00023237"/>
    </source>
</evidence>
<dbReference type="PANTHER" id="PTHR30046">
    <property type="entry name" value="FLAGELLAR M-RING PROTEIN"/>
    <property type="match status" value="1"/>
</dbReference>
<evidence type="ECO:0000313" key="11">
    <source>
        <dbReference type="EMBL" id="ASX26295.1"/>
    </source>
</evidence>